<gene>
    <name evidence="1" type="ORF">GS601_03425</name>
</gene>
<reference evidence="1" key="1">
    <citation type="submission" date="2019-12" db="EMBL/GenBank/DDBJ databases">
        <title>High-Quality draft genome sequences of three cyanobacteria isolated from the limestone walls of the Old Cathedral of Coimbra.</title>
        <authorList>
            <person name="Tiago I."/>
            <person name="Soares F."/>
            <person name="Portugal A."/>
        </authorList>
    </citation>
    <scope>NUCLEOTIDE SEQUENCE</scope>
    <source>
        <strain evidence="1">A</strain>
    </source>
</reference>
<comment type="caution">
    <text evidence="1">The sequence shown here is derived from an EMBL/GenBank/DDBJ whole genome shotgun (WGS) entry which is preliminary data.</text>
</comment>
<dbReference type="EMBL" id="WVIE01000003">
    <property type="protein sequence ID" value="NDJ16349.1"/>
    <property type="molecule type" value="Genomic_DNA"/>
</dbReference>
<proteinExistence type="predicted"/>
<dbReference type="RefSeq" id="WP_162421866.1">
    <property type="nucleotide sequence ID" value="NZ_WVIE01000003.1"/>
</dbReference>
<organism evidence="1 2">
    <name type="scientific">Myxacorys almedinensis A</name>
    <dbReference type="NCBI Taxonomy" id="2690445"/>
    <lineage>
        <taxon>Bacteria</taxon>
        <taxon>Bacillati</taxon>
        <taxon>Cyanobacteriota</taxon>
        <taxon>Cyanophyceae</taxon>
        <taxon>Leptolyngbyales</taxon>
        <taxon>Leptolyngbyaceae</taxon>
        <taxon>Myxacorys</taxon>
        <taxon>Myxacorys almedinensis</taxon>
    </lineage>
</organism>
<protein>
    <submittedName>
        <fullName evidence="1">Uncharacterized protein</fullName>
    </submittedName>
</protein>
<dbReference type="Proteomes" id="UP000646053">
    <property type="component" value="Unassembled WGS sequence"/>
</dbReference>
<dbReference type="AlphaFoldDB" id="A0A8J7YXE3"/>
<evidence type="ECO:0000313" key="2">
    <source>
        <dbReference type="Proteomes" id="UP000646053"/>
    </source>
</evidence>
<sequence length="45" mass="5280">MSISKVKAAVLTQFEYFLPEQSDRTVLANRLGCRKWQEGHLTRDR</sequence>
<name>A0A8J7YXE3_9CYAN</name>
<accession>A0A8J7YXE3</accession>
<evidence type="ECO:0000313" key="1">
    <source>
        <dbReference type="EMBL" id="NDJ16349.1"/>
    </source>
</evidence>
<keyword evidence="2" id="KW-1185">Reference proteome</keyword>